<keyword evidence="2" id="KW-0812">Transmembrane</keyword>
<name>A0AAQ3PFD5_PASNO</name>
<accession>A0AAQ3PFD5</accession>
<keyword evidence="2" id="KW-1133">Transmembrane helix</keyword>
<feature type="region of interest" description="Disordered" evidence="1">
    <location>
        <begin position="147"/>
        <end position="185"/>
    </location>
</feature>
<feature type="compositionally biased region" description="Polar residues" evidence="1">
    <location>
        <begin position="78"/>
        <end position="88"/>
    </location>
</feature>
<reference evidence="3 4" key="1">
    <citation type="submission" date="2024-02" db="EMBL/GenBank/DDBJ databases">
        <title>High-quality chromosome-scale genome assembly of Pensacola bahiagrass (Paspalum notatum Flugge var. saurae).</title>
        <authorList>
            <person name="Vega J.M."/>
            <person name="Podio M."/>
            <person name="Orjuela J."/>
            <person name="Siena L.A."/>
            <person name="Pessino S.C."/>
            <person name="Combes M.C."/>
            <person name="Mariac C."/>
            <person name="Albertini E."/>
            <person name="Pupilli F."/>
            <person name="Ortiz J.P.A."/>
            <person name="Leblanc O."/>
        </authorList>
    </citation>
    <scope>NUCLEOTIDE SEQUENCE [LARGE SCALE GENOMIC DNA]</scope>
    <source>
        <strain evidence="3">R1</strain>
        <tissue evidence="3">Leaf</tissue>
    </source>
</reference>
<keyword evidence="4" id="KW-1185">Reference proteome</keyword>
<feature type="region of interest" description="Disordered" evidence="1">
    <location>
        <begin position="63"/>
        <end position="128"/>
    </location>
</feature>
<evidence type="ECO:0000313" key="3">
    <source>
        <dbReference type="EMBL" id="WVZ49634.1"/>
    </source>
</evidence>
<feature type="compositionally biased region" description="Basic residues" evidence="1">
    <location>
        <begin position="159"/>
        <end position="168"/>
    </location>
</feature>
<feature type="transmembrane region" description="Helical" evidence="2">
    <location>
        <begin position="28"/>
        <end position="53"/>
    </location>
</feature>
<evidence type="ECO:0000256" key="2">
    <source>
        <dbReference type="SAM" id="Phobius"/>
    </source>
</evidence>
<gene>
    <name evidence="3" type="ORF">U9M48_000974</name>
</gene>
<organism evidence="3 4">
    <name type="scientific">Paspalum notatum var. saurae</name>
    <dbReference type="NCBI Taxonomy" id="547442"/>
    <lineage>
        <taxon>Eukaryota</taxon>
        <taxon>Viridiplantae</taxon>
        <taxon>Streptophyta</taxon>
        <taxon>Embryophyta</taxon>
        <taxon>Tracheophyta</taxon>
        <taxon>Spermatophyta</taxon>
        <taxon>Magnoliopsida</taxon>
        <taxon>Liliopsida</taxon>
        <taxon>Poales</taxon>
        <taxon>Poaceae</taxon>
        <taxon>PACMAD clade</taxon>
        <taxon>Panicoideae</taxon>
        <taxon>Andropogonodae</taxon>
        <taxon>Paspaleae</taxon>
        <taxon>Paspalinae</taxon>
        <taxon>Paspalum</taxon>
    </lineage>
</organism>
<sequence length="271" mass="29624">MSSVLSSSSSPSLSNITSSKSFRRASPAAWLCFLRSICSSMMAYILLTSLAILRRTPWRSAAANAGKKSDTLGPAASTDASSTMSLTSRAVPESRSAESMVRDRRPSAAACAAPPMSTDSPRAAWSDTRRTRPATASCRWNHVAASRCGEKSSAAPSRRSARHLRRGGRQSTERSQWPQARMESPMDRAAMSALCRWRISRAVSGEEATMDGAEAERHERAVTRGEAREGAVRQVVQLVEVADQRERPWAWWKAVTRIVEELEGIGGKDER</sequence>
<dbReference type="EMBL" id="CP144745">
    <property type="protein sequence ID" value="WVZ49634.1"/>
    <property type="molecule type" value="Genomic_DNA"/>
</dbReference>
<proteinExistence type="predicted"/>
<feature type="non-terminal residue" evidence="3">
    <location>
        <position position="1"/>
    </location>
</feature>
<dbReference type="Proteomes" id="UP001341281">
    <property type="component" value="Chromosome 01"/>
</dbReference>
<keyword evidence="2" id="KW-0472">Membrane</keyword>
<protein>
    <submittedName>
        <fullName evidence="3">Uncharacterized protein</fullName>
    </submittedName>
</protein>
<dbReference type="AlphaFoldDB" id="A0AAQ3PFD5"/>
<evidence type="ECO:0000313" key="4">
    <source>
        <dbReference type="Proteomes" id="UP001341281"/>
    </source>
</evidence>
<evidence type="ECO:0000256" key="1">
    <source>
        <dbReference type="SAM" id="MobiDB-lite"/>
    </source>
</evidence>